<dbReference type="GO" id="GO:0046872">
    <property type="term" value="F:metal ion binding"/>
    <property type="evidence" value="ECO:0007669"/>
    <property type="project" value="UniProtKB-KW"/>
</dbReference>
<dbReference type="SUPFAM" id="SSF54862">
    <property type="entry name" value="4Fe-4S ferredoxins"/>
    <property type="match status" value="1"/>
</dbReference>
<dbReference type="EMBL" id="DF967972">
    <property type="protein sequence ID" value="GAP12645.1"/>
    <property type="molecule type" value="Genomic_DNA"/>
</dbReference>
<dbReference type="PROSITE" id="PS00198">
    <property type="entry name" value="4FE4S_FER_1"/>
    <property type="match status" value="1"/>
</dbReference>
<dbReference type="PROSITE" id="PS51379">
    <property type="entry name" value="4FE4S_FER_2"/>
    <property type="match status" value="1"/>
</dbReference>
<dbReference type="Pfam" id="PF13484">
    <property type="entry name" value="Fer4_16"/>
    <property type="match status" value="1"/>
</dbReference>
<sequence length="302" mass="33992">MNEIVRHGDKAALFPIHHLQDLKRDVEGLKANAELNSFQQFIVNDLYHLDEPQDFGARSILIVASPQPSLLRLFFTLEGKRIQALLPASYADKNRSHLRVEDYLRACLAANGRHIQYAPRLPHKLSAVHSGLARYGRNNITFVEGFGSFLNLNTFFTDIACPEDPWREIRAMDACTHCQACQKACPTGAIIAERFLIDNQRCLTYFNEAGGEYEFPAWMDPGVHHTLYGCLRCQMICPQNQPYLAREGGTIEFDAAETAILMQGKPLECLPEGLRLKVDGLEMAEYLSGIPRNLRSLAAKTD</sequence>
<proteinExistence type="predicted"/>
<keyword evidence="3" id="KW-0408">Iron</keyword>
<keyword evidence="1" id="KW-0004">4Fe-4S</keyword>
<evidence type="ECO:0000256" key="1">
    <source>
        <dbReference type="ARBA" id="ARBA00022485"/>
    </source>
</evidence>
<dbReference type="PANTHER" id="PTHR30002">
    <property type="entry name" value="EPOXYQUEUOSINE REDUCTASE"/>
    <property type="match status" value="1"/>
</dbReference>
<keyword evidence="4" id="KW-0411">Iron-sulfur</keyword>
<dbReference type="GO" id="GO:0052693">
    <property type="term" value="F:epoxyqueuosine reductase activity"/>
    <property type="evidence" value="ECO:0007669"/>
    <property type="project" value="TreeGrafter"/>
</dbReference>
<evidence type="ECO:0000313" key="6">
    <source>
        <dbReference type="EMBL" id="GAP12645.1"/>
    </source>
</evidence>
<dbReference type="GO" id="GO:0008616">
    <property type="term" value="P:tRNA queuosine(34) biosynthetic process"/>
    <property type="evidence" value="ECO:0007669"/>
    <property type="project" value="InterPro"/>
</dbReference>
<dbReference type="GO" id="GO:0051539">
    <property type="term" value="F:4 iron, 4 sulfur cluster binding"/>
    <property type="evidence" value="ECO:0007669"/>
    <property type="project" value="UniProtKB-KW"/>
</dbReference>
<dbReference type="STRING" id="360412.LARV_00381"/>
<dbReference type="InterPro" id="IPR004453">
    <property type="entry name" value="QueG"/>
</dbReference>
<feature type="domain" description="4Fe-4S ferredoxin-type" evidence="5">
    <location>
        <begin position="166"/>
        <end position="195"/>
    </location>
</feature>
<keyword evidence="7" id="KW-1185">Reference proteome</keyword>
<dbReference type="InterPro" id="IPR017896">
    <property type="entry name" value="4Fe4S_Fe-S-bd"/>
</dbReference>
<dbReference type="InterPro" id="IPR017900">
    <property type="entry name" value="4Fe4S_Fe_S_CS"/>
</dbReference>
<reference evidence="6" key="1">
    <citation type="submission" date="2015-07" db="EMBL/GenBank/DDBJ databases">
        <title>Draft Genome Sequences of Anaerolinea thermolimosa IMO-1, Bellilinea caldifistulae GOMI-1, Leptolinea tardivitalis YMTK-2, Levilinea saccharolytica KIBI-1,Longilinea arvoryzae KOME-1, Previously Described as Members of the Anaerolineaceae (Chloroflexi).</title>
        <authorList>
            <person name="Sekiguchi Y."/>
            <person name="Ohashi A."/>
            <person name="Matsuura N."/>
            <person name="Tourlousse M.D."/>
        </authorList>
    </citation>
    <scope>NUCLEOTIDE SEQUENCE [LARGE SCALE GENOMIC DNA]</scope>
    <source>
        <strain evidence="6">KOME-1</strain>
    </source>
</reference>
<evidence type="ECO:0000256" key="2">
    <source>
        <dbReference type="ARBA" id="ARBA00022723"/>
    </source>
</evidence>
<evidence type="ECO:0000256" key="3">
    <source>
        <dbReference type="ARBA" id="ARBA00023004"/>
    </source>
</evidence>
<evidence type="ECO:0000313" key="7">
    <source>
        <dbReference type="Proteomes" id="UP000055060"/>
    </source>
</evidence>
<dbReference type="Gene3D" id="3.30.70.20">
    <property type="match status" value="1"/>
</dbReference>
<gene>
    <name evidence="6" type="ORF">LARV_00381</name>
</gene>
<dbReference type="PANTHER" id="PTHR30002:SF4">
    <property type="entry name" value="EPOXYQUEUOSINE REDUCTASE"/>
    <property type="match status" value="1"/>
</dbReference>
<accession>A0A0S7BG05</accession>
<keyword evidence="2" id="KW-0479">Metal-binding</keyword>
<dbReference type="AlphaFoldDB" id="A0A0S7BG05"/>
<protein>
    <submittedName>
        <fullName evidence="6">Protein containg 4Fe-4S double cluster binding domain</fullName>
    </submittedName>
</protein>
<dbReference type="Proteomes" id="UP000055060">
    <property type="component" value="Unassembled WGS sequence"/>
</dbReference>
<organism evidence="6">
    <name type="scientific">Longilinea arvoryzae</name>
    <dbReference type="NCBI Taxonomy" id="360412"/>
    <lineage>
        <taxon>Bacteria</taxon>
        <taxon>Bacillati</taxon>
        <taxon>Chloroflexota</taxon>
        <taxon>Anaerolineae</taxon>
        <taxon>Anaerolineales</taxon>
        <taxon>Anaerolineaceae</taxon>
        <taxon>Longilinea</taxon>
    </lineage>
</organism>
<evidence type="ECO:0000259" key="5">
    <source>
        <dbReference type="PROSITE" id="PS51379"/>
    </source>
</evidence>
<evidence type="ECO:0000256" key="4">
    <source>
        <dbReference type="ARBA" id="ARBA00023014"/>
    </source>
</evidence>
<name>A0A0S7BG05_9CHLR</name>